<dbReference type="SUPFAM" id="SSF47113">
    <property type="entry name" value="Histone-fold"/>
    <property type="match status" value="1"/>
</dbReference>
<evidence type="ECO:0000256" key="3">
    <source>
        <dbReference type="ARBA" id="ARBA00022454"/>
    </source>
</evidence>
<dbReference type="SMART" id="SM00428">
    <property type="entry name" value="H3"/>
    <property type="match status" value="1"/>
</dbReference>
<evidence type="ECO:0000313" key="6">
    <source>
        <dbReference type="EMBL" id="OBS20745.1"/>
    </source>
</evidence>
<dbReference type="InterPro" id="IPR000164">
    <property type="entry name" value="Histone_H3/CENP-A"/>
</dbReference>
<dbReference type="Proteomes" id="UP000091967">
    <property type="component" value="Unassembled WGS sequence"/>
</dbReference>
<dbReference type="GO" id="GO:0000786">
    <property type="term" value="C:nucleosome"/>
    <property type="evidence" value="ECO:0007669"/>
    <property type="project" value="UniProtKB-KW"/>
</dbReference>
<dbReference type="AlphaFoldDB" id="A0A1B8AJJ6"/>
<dbReference type="GO" id="GO:0030527">
    <property type="term" value="F:structural constituent of chromatin"/>
    <property type="evidence" value="ECO:0007669"/>
    <property type="project" value="InterPro"/>
</dbReference>
<comment type="subcellular location">
    <subcellularLocation>
        <location evidence="1">Chromosome</location>
    </subcellularLocation>
</comment>
<dbReference type="Pfam" id="PF00125">
    <property type="entry name" value="Histone"/>
    <property type="match status" value="1"/>
</dbReference>
<gene>
    <name evidence="6" type="ORF">FPOA_07085</name>
</gene>
<dbReference type="STRING" id="36050.A0A1B8AJJ6"/>
<keyword evidence="7" id="KW-1185">Reference proteome</keyword>
<organism evidence="6 7">
    <name type="scientific">Fusarium poae</name>
    <dbReference type="NCBI Taxonomy" id="36050"/>
    <lineage>
        <taxon>Eukaryota</taxon>
        <taxon>Fungi</taxon>
        <taxon>Dikarya</taxon>
        <taxon>Ascomycota</taxon>
        <taxon>Pezizomycotina</taxon>
        <taxon>Sordariomycetes</taxon>
        <taxon>Hypocreomycetidae</taxon>
        <taxon>Hypocreales</taxon>
        <taxon>Nectriaceae</taxon>
        <taxon>Fusarium</taxon>
    </lineage>
</organism>
<dbReference type="GO" id="GO:0003677">
    <property type="term" value="F:DNA binding"/>
    <property type="evidence" value="ECO:0007669"/>
    <property type="project" value="InterPro"/>
</dbReference>
<dbReference type="EMBL" id="LYXU01000003">
    <property type="protein sequence ID" value="OBS20745.1"/>
    <property type="molecule type" value="Genomic_DNA"/>
</dbReference>
<evidence type="ECO:0000256" key="2">
    <source>
        <dbReference type="ARBA" id="ARBA00010343"/>
    </source>
</evidence>
<evidence type="ECO:0000256" key="1">
    <source>
        <dbReference type="ARBA" id="ARBA00004286"/>
    </source>
</evidence>
<keyword evidence="4" id="KW-0238">DNA-binding</keyword>
<dbReference type="InterPro" id="IPR009072">
    <property type="entry name" value="Histone-fold"/>
</dbReference>
<comment type="similarity">
    <text evidence="2">Belongs to the histone H3 family.</text>
</comment>
<accession>A0A1B8AJJ6</accession>
<keyword evidence="4" id="KW-0544">Nucleosome core</keyword>
<evidence type="ECO:0000259" key="5">
    <source>
        <dbReference type="Pfam" id="PF00125"/>
    </source>
</evidence>
<comment type="caution">
    <text evidence="6">The sequence shown here is derived from an EMBL/GenBank/DDBJ whole genome shotgun (WGS) entry which is preliminary data.</text>
</comment>
<dbReference type="InterPro" id="IPR007125">
    <property type="entry name" value="H2A/H2B/H3"/>
</dbReference>
<evidence type="ECO:0000313" key="7">
    <source>
        <dbReference type="Proteomes" id="UP000091967"/>
    </source>
</evidence>
<name>A0A1B8AJJ6_FUSPO</name>
<protein>
    <recommendedName>
        <fullName evidence="5">Core Histone H2A/H2B/H3 domain-containing protein</fullName>
    </recommendedName>
</protein>
<dbReference type="Gene3D" id="1.10.20.10">
    <property type="entry name" value="Histone, subunit A"/>
    <property type="match status" value="1"/>
</dbReference>
<dbReference type="GO" id="GO:0046982">
    <property type="term" value="F:protein heterodimerization activity"/>
    <property type="evidence" value="ECO:0007669"/>
    <property type="project" value="InterPro"/>
</dbReference>
<proteinExistence type="inferred from homology"/>
<sequence length="143" mass="16279">MAMQQTAARKKLYKAVTRKKASRWPSRFSVRKLKVNARSRNINNDVIPYARLCSEIAEELFNKKLLFEEEAIEAIQAATEDMIIPLMQGAALMCSHAGRTTVKKEDFEVFQAVICTMRSPVDRRNNLIAESSEEQVEGQCIVQ</sequence>
<reference evidence="6 7" key="1">
    <citation type="submission" date="2016-06" db="EMBL/GenBank/DDBJ databases">
        <title>Living apart together: crosstalk between the core and supernumerary genomes in a fungal plant pathogen.</title>
        <authorList>
            <person name="Vanheule A."/>
            <person name="Audenaert K."/>
            <person name="Warris S."/>
            <person name="Van De Geest H."/>
            <person name="Schijlen E."/>
            <person name="Hofte M."/>
            <person name="De Saeger S."/>
            <person name="Haesaert G."/>
            <person name="Waalwijk C."/>
            <person name="Van Der Lee T."/>
        </authorList>
    </citation>
    <scope>NUCLEOTIDE SEQUENCE [LARGE SCALE GENOMIC DNA]</scope>
    <source>
        <strain evidence="6 7">2516</strain>
    </source>
</reference>
<keyword evidence="3" id="KW-0158">Chromosome</keyword>
<feature type="domain" description="Core Histone H2A/H2B/H3" evidence="5">
    <location>
        <begin position="36"/>
        <end position="107"/>
    </location>
</feature>
<evidence type="ECO:0000256" key="4">
    <source>
        <dbReference type="ARBA" id="ARBA00023269"/>
    </source>
</evidence>